<evidence type="ECO:0000313" key="2">
    <source>
        <dbReference type="EMBL" id="RDX70025.1"/>
    </source>
</evidence>
<dbReference type="InterPro" id="IPR057670">
    <property type="entry name" value="SH3_retrovirus"/>
</dbReference>
<comment type="caution">
    <text evidence="2">The sequence shown here is derived from an EMBL/GenBank/DDBJ whole genome shotgun (WGS) entry which is preliminary data.</text>
</comment>
<dbReference type="AlphaFoldDB" id="A0A371EVD3"/>
<dbReference type="Proteomes" id="UP000257109">
    <property type="component" value="Unassembled WGS sequence"/>
</dbReference>
<dbReference type="OrthoDB" id="1750165at2759"/>
<dbReference type="Pfam" id="PF25597">
    <property type="entry name" value="SH3_retrovirus"/>
    <property type="match status" value="1"/>
</dbReference>
<proteinExistence type="predicted"/>
<accession>A0A371EVD3</accession>
<protein>
    <recommendedName>
        <fullName evidence="1">Retroviral polymerase SH3-like domain-containing protein</fullName>
    </recommendedName>
</protein>
<feature type="domain" description="Retroviral polymerase SH3-like" evidence="1">
    <location>
        <begin position="2"/>
        <end position="41"/>
    </location>
</feature>
<organism evidence="2 3">
    <name type="scientific">Mucuna pruriens</name>
    <name type="common">Velvet bean</name>
    <name type="synonym">Dolichos pruriens</name>
    <dbReference type="NCBI Taxonomy" id="157652"/>
    <lineage>
        <taxon>Eukaryota</taxon>
        <taxon>Viridiplantae</taxon>
        <taxon>Streptophyta</taxon>
        <taxon>Embryophyta</taxon>
        <taxon>Tracheophyta</taxon>
        <taxon>Spermatophyta</taxon>
        <taxon>Magnoliopsida</taxon>
        <taxon>eudicotyledons</taxon>
        <taxon>Gunneridae</taxon>
        <taxon>Pentapetalae</taxon>
        <taxon>rosids</taxon>
        <taxon>fabids</taxon>
        <taxon>Fabales</taxon>
        <taxon>Fabaceae</taxon>
        <taxon>Papilionoideae</taxon>
        <taxon>50 kb inversion clade</taxon>
        <taxon>NPAAA clade</taxon>
        <taxon>indigoferoid/millettioid clade</taxon>
        <taxon>Phaseoleae</taxon>
        <taxon>Mucuna</taxon>
    </lineage>
</organism>
<feature type="non-terminal residue" evidence="2">
    <location>
        <position position="1"/>
    </location>
</feature>
<gene>
    <name evidence="2" type="ORF">CR513_50788</name>
</gene>
<name>A0A371EVD3_MUCPR</name>
<sequence length="77" mass="9201">MYAHVPDQLRKKLDDKGERCIFIGYIPNSKTYKFYNPKIKKKRCQLPTRLQDYIMGNDNDPSDEEINNFALFTNLRQ</sequence>
<dbReference type="EMBL" id="QJKJ01011870">
    <property type="protein sequence ID" value="RDX70025.1"/>
    <property type="molecule type" value="Genomic_DNA"/>
</dbReference>
<evidence type="ECO:0000313" key="3">
    <source>
        <dbReference type="Proteomes" id="UP000257109"/>
    </source>
</evidence>
<reference evidence="2" key="1">
    <citation type="submission" date="2018-05" db="EMBL/GenBank/DDBJ databases">
        <title>Draft genome of Mucuna pruriens seed.</title>
        <authorList>
            <person name="Nnadi N.E."/>
            <person name="Vos R."/>
            <person name="Hasami M.H."/>
            <person name="Devisetty U.K."/>
            <person name="Aguiy J.C."/>
        </authorList>
    </citation>
    <scope>NUCLEOTIDE SEQUENCE [LARGE SCALE GENOMIC DNA]</scope>
    <source>
        <strain evidence="2">JCA_2017</strain>
    </source>
</reference>
<keyword evidence="3" id="KW-1185">Reference proteome</keyword>
<evidence type="ECO:0000259" key="1">
    <source>
        <dbReference type="Pfam" id="PF25597"/>
    </source>
</evidence>